<dbReference type="Proteomes" id="UP001159405">
    <property type="component" value="Unassembled WGS sequence"/>
</dbReference>
<accession>A0ABN8R1U3</accession>
<evidence type="ECO:0000313" key="2">
    <source>
        <dbReference type="Proteomes" id="UP001159405"/>
    </source>
</evidence>
<organism evidence="1 2">
    <name type="scientific">Porites lobata</name>
    <dbReference type="NCBI Taxonomy" id="104759"/>
    <lineage>
        <taxon>Eukaryota</taxon>
        <taxon>Metazoa</taxon>
        <taxon>Cnidaria</taxon>
        <taxon>Anthozoa</taxon>
        <taxon>Hexacorallia</taxon>
        <taxon>Scleractinia</taxon>
        <taxon>Fungiina</taxon>
        <taxon>Poritidae</taxon>
        <taxon>Porites</taxon>
    </lineage>
</organism>
<evidence type="ECO:0000313" key="1">
    <source>
        <dbReference type="EMBL" id="CAH3171793.1"/>
    </source>
</evidence>
<comment type="caution">
    <text evidence="1">The sequence shown here is derived from an EMBL/GenBank/DDBJ whole genome shotgun (WGS) entry which is preliminary data.</text>
</comment>
<dbReference type="EMBL" id="CALNXK010000167">
    <property type="protein sequence ID" value="CAH3171793.1"/>
    <property type="molecule type" value="Genomic_DNA"/>
</dbReference>
<protein>
    <submittedName>
        <fullName evidence="1">Uncharacterized protein</fullName>
    </submittedName>
</protein>
<sequence>MKYQLANYSSGSFTWSSKSIQLNFVGILKRCEKKNGAAERFTAEQVAPSDFDENEYETPSDFDENDYETKVKAAKKSLLETFKGLQDVLNVDGHTWYSCRYHCKLHALFMNHVEVAVHKKRRYCRCSNCDHVPKRAKLDRR</sequence>
<reference evidence="1 2" key="1">
    <citation type="submission" date="2022-05" db="EMBL/GenBank/DDBJ databases">
        <authorList>
            <consortium name="Genoscope - CEA"/>
            <person name="William W."/>
        </authorList>
    </citation>
    <scope>NUCLEOTIDE SEQUENCE [LARGE SCALE GENOMIC DNA]</scope>
</reference>
<gene>
    <name evidence="1" type="ORF">PLOB_00012137</name>
</gene>
<name>A0ABN8R1U3_9CNID</name>
<keyword evidence="2" id="KW-1185">Reference proteome</keyword>
<proteinExistence type="predicted"/>